<organism evidence="2 3">
    <name type="scientific">Paenibacillus xanthanilyticus</name>
    <dbReference type="NCBI Taxonomy" id="1783531"/>
    <lineage>
        <taxon>Bacteria</taxon>
        <taxon>Bacillati</taxon>
        <taxon>Bacillota</taxon>
        <taxon>Bacilli</taxon>
        <taxon>Bacillales</taxon>
        <taxon>Paenibacillaceae</taxon>
        <taxon>Paenibacillus</taxon>
    </lineage>
</organism>
<comment type="caution">
    <text evidence="2">The sequence shown here is derived from an EMBL/GenBank/DDBJ whole genome shotgun (WGS) entry which is preliminary data.</text>
</comment>
<feature type="chain" id="PRO_5046438266" evidence="1">
    <location>
        <begin position="24"/>
        <end position="158"/>
    </location>
</feature>
<evidence type="ECO:0000256" key="1">
    <source>
        <dbReference type="SAM" id="SignalP"/>
    </source>
</evidence>
<dbReference type="EMBL" id="JBHSAM010000020">
    <property type="protein sequence ID" value="MFC4099722.1"/>
    <property type="molecule type" value="Genomic_DNA"/>
</dbReference>
<accession>A0ABV8JXQ1</accession>
<evidence type="ECO:0000313" key="3">
    <source>
        <dbReference type="Proteomes" id="UP001595715"/>
    </source>
</evidence>
<keyword evidence="1" id="KW-0732">Signal</keyword>
<dbReference type="RefSeq" id="WP_377718406.1">
    <property type="nucleotide sequence ID" value="NZ_JBHSAM010000020.1"/>
</dbReference>
<reference evidence="3" key="1">
    <citation type="journal article" date="2019" name="Int. J. Syst. Evol. Microbiol.">
        <title>The Global Catalogue of Microorganisms (GCM) 10K type strain sequencing project: providing services to taxonomists for standard genome sequencing and annotation.</title>
        <authorList>
            <consortium name="The Broad Institute Genomics Platform"/>
            <consortium name="The Broad Institute Genome Sequencing Center for Infectious Disease"/>
            <person name="Wu L."/>
            <person name="Ma J."/>
        </authorList>
    </citation>
    <scope>NUCLEOTIDE SEQUENCE [LARGE SCALE GENOMIC DNA]</scope>
    <source>
        <strain evidence="3">IBRC-M 10987</strain>
    </source>
</reference>
<dbReference type="Proteomes" id="UP001595715">
    <property type="component" value="Unassembled WGS sequence"/>
</dbReference>
<sequence>MKLGLALLSIASFVVAVSTPVLSAEPQLEPRPTALFFQSSGGLYWTNAAMDTYWGKIWRSYGYARIERAKPTAPQMVTVHLQSPPGYNYDLSLWEEGKARVQAKRMGIGQIETIKDVPISESYTIQIASNVSPGNFSGTSGFVLWMEENEVTPGFAND</sequence>
<proteinExistence type="predicted"/>
<evidence type="ECO:0000313" key="2">
    <source>
        <dbReference type="EMBL" id="MFC4099722.1"/>
    </source>
</evidence>
<gene>
    <name evidence="2" type="ORF">ACFOZ8_08635</name>
</gene>
<name>A0ABV8JXQ1_9BACL</name>
<keyword evidence="3" id="KW-1185">Reference proteome</keyword>
<protein>
    <submittedName>
        <fullName evidence="2">Uncharacterized protein</fullName>
    </submittedName>
</protein>
<feature type="signal peptide" evidence="1">
    <location>
        <begin position="1"/>
        <end position="23"/>
    </location>
</feature>